<keyword evidence="2" id="KW-1185">Reference proteome</keyword>
<accession>A0ABX4F2Z2</accession>
<reference evidence="1 2" key="1">
    <citation type="submission" date="2017-05" db="EMBL/GenBank/DDBJ databases">
        <title>Complete and WGS of Bordetella genogroups.</title>
        <authorList>
            <person name="Spilker T."/>
            <person name="Lipuma J."/>
        </authorList>
    </citation>
    <scope>NUCLEOTIDE SEQUENCE [LARGE SCALE GENOMIC DNA]</scope>
    <source>
        <strain evidence="1 2">AU9795</strain>
    </source>
</reference>
<evidence type="ECO:0000313" key="2">
    <source>
        <dbReference type="Proteomes" id="UP000216354"/>
    </source>
</evidence>
<evidence type="ECO:0008006" key="3">
    <source>
        <dbReference type="Google" id="ProtNLM"/>
    </source>
</evidence>
<evidence type="ECO:0000313" key="1">
    <source>
        <dbReference type="EMBL" id="OZI66054.1"/>
    </source>
</evidence>
<gene>
    <name evidence="1" type="ORF">CAL27_08410</name>
</gene>
<organism evidence="1 2">
    <name type="scientific">Bordetella genomosp. 1</name>
    <dbReference type="NCBI Taxonomy" id="1395607"/>
    <lineage>
        <taxon>Bacteria</taxon>
        <taxon>Pseudomonadati</taxon>
        <taxon>Pseudomonadota</taxon>
        <taxon>Betaproteobacteria</taxon>
        <taxon>Burkholderiales</taxon>
        <taxon>Alcaligenaceae</taxon>
        <taxon>Bordetella</taxon>
    </lineage>
</organism>
<proteinExistence type="predicted"/>
<dbReference type="Proteomes" id="UP000216354">
    <property type="component" value="Unassembled WGS sequence"/>
</dbReference>
<protein>
    <recommendedName>
        <fullName evidence="3">DUF2946 domain-containing protein</fullName>
    </recommendedName>
</protein>
<name>A0ABX4F2Z2_9BORD</name>
<dbReference type="EMBL" id="NEVR01000002">
    <property type="protein sequence ID" value="OZI66054.1"/>
    <property type="molecule type" value="Genomic_DNA"/>
</dbReference>
<comment type="caution">
    <text evidence="1">The sequence shown here is derived from an EMBL/GenBank/DDBJ whole genome shotgun (WGS) entry which is preliminary data.</text>
</comment>
<sequence>MLCAAGMPVAAALHALGHLPTAAAVREAPRLQLAPGLADAARERAGDGTDASHCDQCAAFDAFEAALLPDLPVLPAEPPRLAATGWTPRITVTTAARWFEPRAPPLRQS</sequence>